<evidence type="ECO:0000256" key="2">
    <source>
        <dbReference type="ARBA" id="ARBA00022670"/>
    </source>
</evidence>
<evidence type="ECO:0000259" key="10">
    <source>
        <dbReference type="PROSITE" id="PS51767"/>
    </source>
</evidence>
<dbReference type="EMBL" id="VLTM01000035">
    <property type="protein sequence ID" value="KAA0161492.1"/>
    <property type="molecule type" value="Genomic_DNA"/>
</dbReference>
<feature type="region of interest" description="Disordered" evidence="8">
    <location>
        <begin position="1541"/>
        <end position="1588"/>
    </location>
</feature>
<feature type="compositionally biased region" description="Basic and acidic residues" evidence="8">
    <location>
        <begin position="1565"/>
        <end position="1588"/>
    </location>
</feature>
<feature type="disulfide bond" evidence="6">
    <location>
        <begin position="1158"/>
        <end position="1163"/>
    </location>
</feature>
<feature type="region of interest" description="Disordered" evidence="8">
    <location>
        <begin position="284"/>
        <end position="303"/>
    </location>
</feature>
<feature type="transmembrane region" description="Helical" evidence="9">
    <location>
        <begin position="875"/>
        <end position="896"/>
    </location>
</feature>
<evidence type="ECO:0000313" key="11">
    <source>
        <dbReference type="EMBL" id="KAA0161492.1"/>
    </source>
</evidence>
<evidence type="ECO:0000256" key="6">
    <source>
        <dbReference type="PIRSR" id="PIRSR601461-2"/>
    </source>
</evidence>
<evidence type="ECO:0000313" key="12">
    <source>
        <dbReference type="Proteomes" id="UP000325113"/>
    </source>
</evidence>
<keyword evidence="4 7" id="KW-0378">Hydrolase</keyword>
<comment type="caution">
    <text evidence="11">The sequence shown here is derived from an EMBL/GenBank/DDBJ whole genome shotgun (WGS) entry which is preliminary data.</text>
</comment>
<dbReference type="PRINTS" id="PR00792">
    <property type="entry name" value="PEPSIN"/>
</dbReference>
<dbReference type="Gene3D" id="2.40.70.10">
    <property type="entry name" value="Acid Proteases"/>
    <property type="match status" value="2"/>
</dbReference>
<keyword evidence="6" id="KW-1015">Disulfide bond</keyword>
<feature type="region of interest" description="Disordered" evidence="8">
    <location>
        <begin position="311"/>
        <end position="368"/>
    </location>
</feature>
<dbReference type="PROSITE" id="PS51767">
    <property type="entry name" value="PEPTIDASE_A1"/>
    <property type="match status" value="1"/>
</dbReference>
<feature type="compositionally biased region" description="Basic and acidic residues" evidence="8">
    <location>
        <begin position="1405"/>
        <end position="1416"/>
    </location>
</feature>
<keyword evidence="2 7" id="KW-0645">Protease</keyword>
<evidence type="ECO:0000256" key="3">
    <source>
        <dbReference type="ARBA" id="ARBA00022750"/>
    </source>
</evidence>
<evidence type="ECO:0000256" key="5">
    <source>
        <dbReference type="PIRSR" id="PIRSR601461-1"/>
    </source>
</evidence>
<feature type="domain" description="Peptidase A1" evidence="10">
    <location>
        <begin position="1127"/>
        <end position="1531"/>
    </location>
</feature>
<dbReference type="FunFam" id="2.40.70.10:FF:000115">
    <property type="entry name" value="Lysosomal aspartic protease"/>
    <property type="match status" value="1"/>
</dbReference>
<dbReference type="PANTHER" id="PTHR47966">
    <property type="entry name" value="BETA-SITE APP-CLEAVING ENZYME, ISOFORM A-RELATED"/>
    <property type="match status" value="1"/>
</dbReference>
<dbReference type="PANTHER" id="PTHR47966:SF51">
    <property type="entry name" value="BETA-SITE APP-CLEAVING ENZYME, ISOFORM A-RELATED"/>
    <property type="match status" value="1"/>
</dbReference>
<dbReference type="InterPro" id="IPR001461">
    <property type="entry name" value="Aspartic_peptidase_A1"/>
</dbReference>
<sequence>MRAAGLWCDAALRPDPEALNAAEQELFRRIETGTDGKPRTSWDVFSDTDEEADTELVDVGDMVDARAMAELTTGSGAALRRHHFVVLVSRFLPLLADSYGAGSVFDALVEDSEPTPRTPWETLRDRLSLDTREMLIRSELYATAAVALRAHGPVFTPEASDPAVAKREVRGLSVLYKQMREEARQAAGAEHKGGRSALAEAATERAADAGSAARMQQWAVDNERERLRLRRQRQRGQRLREGETPFDNTRGWGVFTDSEANSGIEQEFGADVAKAEIESRQRLRDSLEQVRAPTHRWSTSKGVRARAALLAAASQAKEGDRSGRTEGSSLADRAAASGAPGGAGSAETAEDPSEADMTPAGALATDNGRRLLETGRTMVRLSGQLFLSDRALYLVSGREVLVVPVAGIQGRAEYCETPSWLLGVSTGAVDNGLHLPNCAISHVDQSRSAAATQQGEEGSGASSMLGHALGAAREIASPAEPPAAVLVPRCVRADPAAASGGVSAGSAGAAGAKAQPESETSKGDTLLQPVRVRKLQDGAVASDVTIVLPRWKDMVVSRGEERQGGRRRVVREAVNELQEASIITGALRRHPDAPISRAARKHGLVSSEATAVLEPLAALDLRRLKSSLSHKQSAAAASEDRLALMAGLNLHRTRALFKTTGRCITALLHCTNATEHLGNDPPGAKTMQAEVIEDVDAALVRAWGAERPTGLHPRDWVVAPALSMRAAEKAGAAAEPGAEPEPDWTAVPVAATCVLSPVDRLPLSCEDGQLLPRLLPGAADAFRQAAAHALAQARIEAGGSKGHQGTVAIATAACEGSARWLIHAAAFASHDAEASSRRHAAQLTFGPETFRLVWSGMVSSLFRPILLLRSFMLYLWAWESPAVSFVVLVSLLGLCWFDLLQYAMPLGMAGGALCVVAWHALRPSLREMIIRSLQPRAAGQNSRFLSWRQQYLRLSQGVGTGQFRIGKLNLAFTKLHSLVTWRDPIRTQVLVVALIAGALFFSVVPARIWFAALVLMQFTRPMRTEAPGLFLVALNRFIDGIPVPSAAAEIGTSCRALRPGVGQNTAVSFLDPGLLVQSAGRFDLSHRGHDHLHKLVDALETSHQAVRHGKPASEVDIPLHVIRGTQYVGRIGVGTPPQWMDCVFDTGSANLWITSATCESDACRMHPSFDATRSSTYHRIGYDVEVKFGTGDIEGFIAEDDFTIPGGDGDASGGLRVKGQAFGMMTEQVGDVFMTPAFSGILGLAFPALSAYDFTPLFDNIAAQKLLPEPMFAFALGGEDEPSAVLMGAPDPQLYEGDIHWVPVTREFYWEVLLQDMLIDGVPQGFCGVDVTGQRAAPEPAVGQISPSLRGSGAAQGLGASLAQLGAKSKDTSWFYGDEQAEGEGEGEGEEAQLEPGESASRLSKGVERDGPVHDTGEQGCKLVLDTGTSLLTAPTDVVRSLDRQLPLDPDCTGMQSLPTISYVIHGRQYDLTPDDYVIKAGGEGRAERCRAGFMALDVPAPRGPLFVLGDVFTKAFITFFDRGNVRVGFARRRVGALKRRQELDEQAERESSSLLDATAAGDRLLAHQQERRPHDRQEGRRQGSRDD</sequence>
<feature type="active site" evidence="5">
    <location>
        <position position="1145"/>
    </location>
</feature>
<feature type="region of interest" description="Disordered" evidence="8">
    <location>
        <begin position="1379"/>
        <end position="1416"/>
    </location>
</feature>
<feature type="compositionally biased region" description="Acidic residues" evidence="8">
    <location>
        <begin position="1379"/>
        <end position="1393"/>
    </location>
</feature>
<organism evidence="11 12">
    <name type="scientific">Cafeteria roenbergensis</name>
    <name type="common">Marine flagellate</name>
    <dbReference type="NCBI Taxonomy" id="33653"/>
    <lineage>
        <taxon>Eukaryota</taxon>
        <taxon>Sar</taxon>
        <taxon>Stramenopiles</taxon>
        <taxon>Bigyra</taxon>
        <taxon>Opalozoa</taxon>
        <taxon>Bicosoecida</taxon>
        <taxon>Cafeteriaceae</taxon>
        <taxon>Cafeteria</taxon>
    </lineage>
</organism>
<keyword evidence="3 7" id="KW-0064">Aspartyl protease</keyword>
<evidence type="ECO:0000256" key="9">
    <source>
        <dbReference type="SAM" id="Phobius"/>
    </source>
</evidence>
<feature type="compositionally biased region" description="Low complexity" evidence="8">
    <location>
        <begin position="327"/>
        <end position="338"/>
    </location>
</feature>
<dbReference type="InterPro" id="IPR001969">
    <property type="entry name" value="Aspartic_peptidase_AS"/>
</dbReference>
<accession>A0A5A8D7K6</accession>
<dbReference type="GO" id="GO:0004190">
    <property type="term" value="F:aspartic-type endopeptidase activity"/>
    <property type="evidence" value="ECO:0007669"/>
    <property type="project" value="UniProtKB-KW"/>
</dbReference>
<evidence type="ECO:0000256" key="8">
    <source>
        <dbReference type="SAM" id="MobiDB-lite"/>
    </source>
</evidence>
<comment type="similarity">
    <text evidence="1 7">Belongs to the peptidase A1 family.</text>
</comment>
<reference evidence="11 12" key="1">
    <citation type="submission" date="2019-07" db="EMBL/GenBank/DDBJ databases">
        <title>Genomes of Cafeteria roenbergensis.</title>
        <authorList>
            <person name="Fischer M.G."/>
            <person name="Hackl T."/>
            <person name="Roman M."/>
        </authorList>
    </citation>
    <scope>NUCLEOTIDE SEQUENCE [LARGE SCALE GENOMIC DNA]</scope>
    <source>
        <strain evidence="11 12">Cflag</strain>
    </source>
</reference>
<feature type="region of interest" description="Disordered" evidence="8">
    <location>
        <begin position="232"/>
        <end position="253"/>
    </location>
</feature>
<evidence type="ECO:0000256" key="4">
    <source>
        <dbReference type="ARBA" id="ARBA00022801"/>
    </source>
</evidence>
<dbReference type="InterPro" id="IPR033121">
    <property type="entry name" value="PEPTIDASE_A1"/>
</dbReference>
<dbReference type="PROSITE" id="PS00141">
    <property type="entry name" value="ASP_PROTEASE"/>
    <property type="match status" value="2"/>
</dbReference>
<protein>
    <recommendedName>
        <fullName evidence="10">Peptidase A1 domain-containing protein</fullName>
    </recommendedName>
</protein>
<dbReference type="GO" id="GO:0016485">
    <property type="term" value="P:protein processing"/>
    <property type="evidence" value="ECO:0007669"/>
    <property type="project" value="UniProtKB-ARBA"/>
</dbReference>
<name>A0A5A8D7K6_CAFRO</name>
<keyword evidence="9" id="KW-0472">Membrane</keyword>
<feature type="transmembrane region" description="Helical" evidence="9">
    <location>
        <begin position="989"/>
        <end position="1016"/>
    </location>
</feature>
<feature type="region of interest" description="Disordered" evidence="8">
    <location>
        <begin position="185"/>
        <end position="218"/>
    </location>
</feature>
<feature type="active site" evidence="5">
    <location>
        <position position="1426"/>
    </location>
</feature>
<feature type="compositionally biased region" description="Basic and acidic residues" evidence="8">
    <location>
        <begin position="1541"/>
        <end position="1552"/>
    </location>
</feature>
<gene>
    <name evidence="11" type="ORF">FNF31_03775</name>
</gene>
<dbReference type="InterPro" id="IPR021109">
    <property type="entry name" value="Peptidase_aspartic_dom_sf"/>
</dbReference>
<feature type="compositionally biased region" description="Low complexity" evidence="8">
    <location>
        <begin position="497"/>
        <end position="514"/>
    </location>
</feature>
<feature type="region of interest" description="Disordered" evidence="8">
    <location>
        <begin position="497"/>
        <end position="526"/>
    </location>
</feature>
<dbReference type="SUPFAM" id="SSF50630">
    <property type="entry name" value="Acid proteases"/>
    <property type="match status" value="1"/>
</dbReference>
<keyword evidence="9" id="KW-0812">Transmembrane</keyword>
<evidence type="ECO:0000256" key="1">
    <source>
        <dbReference type="ARBA" id="ARBA00007447"/>
    </source>
</evidence>
<dbReference type="Proteomes" id="UP000325113">
    <property type="component" value="Unassembled WGS sequence"/>
</dbReference>
<keyword evidence="9" id="KW-1133">Transmembrane helix</keyword>
<proteinExistence type="inferred from homology"/>
<dbReference type="Pfam" id="PF00026">
    <property type="entry name" value="Asp"/>
    <property type="match status" value="2"/>
</dbReference>
<evidence type="ECO:0000256" key="7">
    <source>
        <dbReference type="RuleBase" id="RU000454"/>
    </source>
</evidence>